<dbReference type="SMART" id="SM00353">
    <property type="entry name" value="HLH"/>
    <property type="match status" value="1"/>
</dbReference>
<evidence type="ECO:0000313" key="8">
    <source>
        <dbReference type="Proteomes" id="UP000813463"/>
    </source>
</evidence>
<name>A0A9R0HVK0_SPIOL</name>
<dbReference type="SUPFAM" id="SSF47459">
    <property type="entry name" value="HLH, helix-loop-helix DNA-binding domain"/>
    <property type="match status" value="1"/>
</dbReference>
<keyword evidence="2" id="KW-0805">Transcription regulation</keyword>
<dbReference type="Pfam" id="PF00010">
    <property type="entry name" value="HLH"/>
    <property type="match status" value="1"/>
</dbReference>
<dbReference type="PANTHER" id="PTHR45855:SF6">
    <property type="entry name" value="TRANSCRIPTION FACTOR ALC"/>
    <property type="match status" value="1"/>
</dbReference>
<evidence type="ECO:0000256" key="5">
    <source>
        <dbReference type="ARBA" id="ARBA00023242"/>
    </source>
</evidence>
<feature type="region of interest" description="Disordered" evidence="6">
    <location>
        <begin position="33"/>
        <end position="55"/>
    </location>
</feature>
<dbReference type="Gene3D" id="4.10.280.10">
    <property type="entry name" value="Helix-loop-helix DNA-binding domain"/>
    <property type="match status" value="1"/>
</dbReference>
<gene>
    <name evidence="9" type="primary">LOC110777493</name>
</gene>
<feature type="region of interest" description="Disordered" evidence="6">
    <location>
        <begin position="122"/>
        <end position="170"/>
    </location>
</feature>
<feature type="domain" description="BHLH" evidence="7">
    <location>
        <begin position="156"/>
        <end position="205"/>
    </location>
</feature>
<reference evidence="9" key="2">
    <citation type="submission" date="2025-08" db="UniProtKB">
        <authorList>
            <consortium name="RefSeq"/>
        </authorList>
    </citation>
    <scope>IDENTIFICATION</scope>
    <source>
        <tissue evidence="9">Leaf</tissue>
    </source>
</reference>
<dbReference type="KEGG" id="soe:110777493"/>
<evidence type="ECO:0000256" key="6">
    <source>
        <dbReference type="SAM" id="MobiDB-lite"/>
    </source>
</evidence>
<dbReference type="InterPro" id="IPR031066">
    <property type="entry name" value="bHLH_ALC-like_plant"/>
</dbReference>
<feature type="compositionally biased region" description="Basic and acidic residues" evidence="6">
    <location>
        <begin position="156"/>
        <end position="170"/>
    </location>
</feature>
<dbReference type="InterPro" id="IPR011598">
    <property type="entry name" value="bHLH_dom"/>
</dbReference>
<dbReference type="GO" id="GO:0003677">
    <property type="term" value="F:DNA binding"/>
    <property type="evidence" value="ECO:0007669"/>
    <property type="project" value="UniProtKB-KW"/>
</dbReference>
<dbReference type="InterPro" id="IPR036638">
    <property type="entry name" value="HLH_DNA-bd_sf"/>
</dbReference>
<dbReference type="RefSeq" id="XP_021837794.1">
    <property type="nucleotide sequence ID" value="XM_021982102.2"/>
</dbReference>
<proteinExistence type="predicted"/>
<evidence type="ECO:0000256" key="1">
    <source>
        <dbReference type="ARBA" id="ARBA00004123"/>
    </source>
</evidence>
<dbReference type="CDD" id="cd11445">
    <property type="entry name" value="bHLH_AtPIF_like"/>
    <property type="match status" value="1"/>
</dbReference>
<dbReference type="Proteomes" id="UP000813463">
    <property type="component" value="Chromosome 3"/>
</dbReference>
<evidence type="ECO:0000259" key="7">
    <source>
        <dbReference type="PROSITE" id="PS50888"/>
    </source>
</evidence>
<evidence type="ECO:0000313" key="9">
    <source>
        <dbReference type="RefSeq" id="XP_021837794.1"/>
    </source>
</evidence>
<sequence length="387" mass="42487">MVFTITNNSSSSPPQQQPPDDISIFLRQILHGSSSSSSQPQPFISAPSPSPLMRTHAQDQLPCFASLLQNIPASNRLAVDRISHNNTTLNGVIFPVPAASNLSSESLSSSAQLRSFDNNDYAEDNECESEEGNDVAVGEEEETKQQQLRNQSKRSRAAEVHNLSEKRRRSKINEKMKALQNLIPNSNKTDKASMLDEAIEYLKQLQLQVQMLSMRSGLNLHPMSLPEGQEILHPSQIFQMGSDDYDNDGGGSYDLNMTNTLNTIPETSNTMLNLPNQCTSSVRPSLPALPSKTDVEAMSFGLESCVPANFHPLQLRNSAQERSMPHDNIATNSLVTTSTRLGHNSVDEWMHQKHGSTILESNSGQNHLISSNFSGLLGSTSGAQMTR</sequence>
<accession>A0A9R0HVK0</accession>
<dbReference type="PROSITE" id="PS50888">
    <property type="entry name" value="BHLH"/>
    <property type="match status" value="1"/>
</dbReference>
<evidence type="ECO:0000256" key="3">
    <source>
        <dbReference type="ARBA" id="ARBA00023125"/>
    </source>
</evidence>
<evidence type="ECO:0000256" key="4">
    <source>
        <dbReference type="ARBA" id="ARBA00023163"/>
    </source>
</evidence>
<dbReference type="GeneID" id="110777493"/>
<evidence type="ECO:0000256" key="2">
    <source>
        <dbReference type="ARBA" id="ARBA00023015"/>
    </source>
</evidence>
<keyword evidence="5" id="KW-0539">Nucleus</keyword>
<protein>
    <submittedName>
        <fullName evidence="9">Transcription factor SPATULA isoform X1</fullName>
    </submittedName>
</protein>
<dbReference type="PANTHER" id="PTHR45855">
    <property type="entry name" value="TRANSCRIPTION FACTOR PIF1-RELATED"/>
    <property type="match status" value="1"/>
</dbReference>
<feature type="compositionally biased region" description="Low complexity" evidence="6">
    <location>
        <begin position="33"/>
        <end position="47"/>
    </location>
</feature>
<reference evidence="8" key="1">
    <citation type="journal article" date="2021" name="Nat. Commun.">
        <title>Genomic analyses provide insights into spinach domestication and the genetic basis of agronomic traits.</title>
        <authorList>
            <person name="Cai X."/>
            <person name="Sun X."/>
            <person name="Xu C."/>
            <person name="Sun H."/>
            <person name="Wang X."/>
            <person name="Ge C."/>
            <person name="Zhang Z."/>
            <person name="Wang Q."/>
            <person name="Fei Z."/>
            <person name="Jiao C."/>
            <person name="Wang Q."/>
        </authorList>
    </citation>
    <scope>NUCLEOTIDE SEQUENCE [LARGE SCALE GENOMIC DNA]</scope>
    <source>
        <strain evidence="8">cv. Varoflay</strain>
    </source>
</reference>
<dbReference type="OrthoDB" id="690068at2759"/>
<dbReference type="AlphaFoldDB" id="A0A9R0HVK0"/>
<dbReference type="GO" id="GO:0046983">
    <property type="term" value="F:protein dimerization activity"/>
    <property type="evidence" value="ECO:0007669"/>
    <property type="project" value="InterPro"/>
</dbReference>
<keyword evidence="4" id="KW-0804">Transcription</keyword>
<dbReference type="GO" id="GO:0005634">
    <property type="term" value="C:nucleus"/>
    <property type="evidence" value="ECO:0000318"/>
    <property type="project" value="GO_Central"/>
</dbReference>
<keyword evidence="3" id="KW-0238">DNA-binding</keyword>
<dbReference type="FunFam" id="4.10.280.10:FF:000004">
    <property type="entry name" value="Basic helix-loop-helix transcription factor"/>
    <property type="match status" value="1"/>
</dbReference>
<feature type="compositionally biased region" description="Acidic residues" evidence="6">
    <location>
        <begin position="122"/>
        <end position="142"/>
    </location>
</feature>
<organism evidence="8 9">
    <name type="scientific">Spinacia oleracea</name>
    <name type="common">Spinach</name>
    <dbReference type="NCBI Taxonomy" id="3562"/>
    <lineage>
        <taxon>Eukaryota</taxon>
        <taxon>Viridiplantae</taxon>
        <taxon>Streptophyta</taxon>
        <taxon>Embryophyta</taxon>
        <taxon>Tracheophyta</taxon>
        <taxon>Spermatophyta</taxon>
        <taxon>Magnoliopsida</taxon>
        <taxon>eudicotyledons</taxon>
        <taxon>Gunneridae</taxon>
        <taxon>Pentapetalae</taxon>
        <taxon>Caryophyllales</taxon>
        <taxon>Chenopodiaceae</taxon>
        <taxon>Chenopodioideae</taxon>
        <taxon>Anserineae</taxon>
        <taxon>Spinacia</taxon>
    </lineage>
</organism>
<keyword evidence="8" id="KW-1185">Reference proteome</keyword>
<comment type="subcellular location">
    <subcellularLocation>
        <location evidence="1">Nucleus</location>
    </subcellularLocation>
</comment>
<dbReference type="InterPro" id="IPR047265">
    <property type="entry name" value="PIF1-like_bHLH"/>
</dbReference>